<protein>
    <recommendedName>
        <fullName evidence="2">Tet-like 2OG-Fe(II) oxygenase domain-containing protein</fullName>
    </recommendedName>
</protein>
<dbReference type="Pfam" id="PF20515">
    <property type="entry name" value="2OG-FeII_Oxy_6"/>
    <property type="match status" value="1"/>
</dbReference>
<feature type="domain" description="Tet-like 2OG-Fe(II) oxygenase" evidence="2">
    <location>
        <begin position="36"/>
        <end position="150"/>
    </location>
</feature>
<dbReference type="EMBL" id="AVOT02082426">
    <property type="protein sequence ID" value="MBW0568323.1"/>
    <property type="molecule type" value="Genomic_DNA"/>
</dbReference>
<sequence>MFGGNSFIFVDSSTKHNIFAVDTFTSFEDEFNLDLIDDLQKVVHCLKKASSVYGNITGHGAQGGKMIAYGWRKFQEKEAFGRSKPIKIDLKVPENRVKYNEMNEEVKSVDLFVGKRFQLISKKAFEESHRQLESIGASSSGEMIHQESIKSNSSSGESIH</sequence>
<evidence type="ECO:0000259" key="2">
    <source>
        <dbReference type="Pfam" id="PF20515"/>
    </source>
</evidence>
<feature type="region of interest" description="Disordered" evidence="1">
    <location>
        <begin position="136"/>
        <end position="160"/>
    </location>
</feature>
<proteinExistence type="predicted"/>
<reference evidence="3" key="1">
    <citation type="submission" date="2021-03" db="EMBL/GenBank/DDBJ databases">
        <title>Draft genome sequence of rust myrtle Austropuccinia psidii MF-1, a brazilian biotype.</title>
        <authorList>
            <person name="Quecine M.C."/>
            <person name="Pachon D.M.R."/>
            <person name="Bonatelli M.L."/>
            <person name="Correr F.H."/>
            <person name="Franceschini L.M."/>
            <person name="Leite T.F."/>
            <person name="Margarido G.R.A."/>
            <person name="Almeida C.A."/>
            <person name="Ferrarezi J.A."/>
            <person name="Labate C.A."/>
        </authorList>
    </citation>
    <scope>NUCLEOTIDE SEQUENCE</scope>
    <source>
        <strain evidence="3">MF-1</strain>
    </source>
</reference>
<accession>A0A9Q3PNG7</accession>
<feature type="compositionally biased region" description="Low complexity" evidence="1">
    <location>
        <begin position="149"/>
        <end position="160"/>
    </location>
</feature>
<dbReference type="InterPro" id="IPR046798">
    <property type="entry name" value="2OG-FeII_Oxy_6"/>
</dbReference>
<gene>
    <name evidence="3" type="ORF">O181_108038</name>
</gene>
<keyword evidence="4" id="KW-1185">Reference proteome</keyword>
<evidence type="ECO:0000313" key="4">
    <source>
        <dbReference type="Proteomes" id="UP000765509"/>
    </source>
</evidence>
<name>A0A9Q3PNG7_9BASI</name>
<dbReference type="Proteomes" id="UP000765509">
    <property type="component" value="Unassembled WGS sequence"/>
</dbReference>
<dbReference type="AlphaFoldDB" id="A0A9Q3PNG7"/>
<comment type="caution">
    <text evidence="3">The sequence shown here is derived from an EMBL/GenBank/DDBJ whole genome shotgun (WGS) entry which is preliminary data.</text>
</comment>
<evidence type="ECO:0000256" key="1">
    <source>
        <dbReference type="SAM" id="MobiDB-lite"/>
    </source>
</evidence>
<evidence type="ECO:0000313" key="3">
    <source>
        <dbReference type="EMBL" id="MBW0568323.1"/>
    </source>
</evidence>
<organism evidence="3 4">
    <name type="scientific">Austropuccinia psidii MF-1</name>
    <dbReference type="NCBI Taxonomy" id="1389203"/>
    <lineage>
        <taxon>Eukaryota</taxon>
        <taxon>Fungi</taxon>
        <taxon>Dikarya</taxon>
        <taxon>Basidiomycota</taxon>
        <taxon>Pucciniomycotina</taxon>
        <taxon>Pucciniomycetes</taxon>
        <taxon>Pucciniales</taxon>
        <taxon>Sphaerophragmiaceae</taxon>
        <taxon>Austropuccinia</taxon>
    </lineage>
</organism>